<name>A0A4P6KTY6_9BURK</name>
<reference evidence="1 2" key="1">
    <citation type="submission" date="2019-02" db="EMBL/GenBank/DDBJ databases">
        <title>Draft Genome Sequences of Six Type Strains of the Genus Massilia.</title>
        <authorList>
            <person name="Miess H."/>
            <person name="Frediansyhah A."/>
            <person name="Gross H."/>
        </authorList>
    </citation>
    <scope>NUCLEOTIDE SEQUENCE [LARGE SCALE GENOMIC DNA]</scope>
    <source>
        <strain evidence="1 2">DSM 17473</strain>
    </source>
</reference>
<dbReference type="Proteomes" id="UP000290637">
    <property type="component" value="Chromosome"/>
</dbReference>
<organism evidence="1 2">
    <name type="scientific">Pseudoduganella lutea</name>
    <dbReference type="NCBI Taxonomy" id="321985"/>
    <lineage>
        <taxon>Bacteria</taxon>
        <taxon>Pseudomonadati</taxon>
        <taxon>Pseudomonadota</taxon>
        <taxon>Betaproteobacteria</taxon>
        <taxon>Burkholderiales</taxon>
        <taxon>Oxalobacteraceae</taxon>
        <taxon>Telluria group</taxon>
        <taxon>Pseudoduganella</taxon>
    </lineage>
</organism>
<proteinExistence type="predicted"/>
<dbReference type="RefSeq" id="WP_130185291.1">
    <property type="nucleotide sequence ID" value="NZ_CP035913.1"/>
</dbReference>
<evidence type="ECO:0000313" key="1">
    <source>
        <dbReference type="EMBL" id="QBE62154.1"/>
    </source>
</evidence>
<dbReference type="EMBL" id="CP035913">
    <property type="protein sequence ID" value="QBE62154.1"/>
    <property type="molecule type" value="Genomic_DNA"/>
</dbReference>
<dbReference type="KEGG" id="plue:EWM63_03435"/>
<evidence type="ECO:0000313" key="2">
    <source>
        <dbReference type="Proteomes" id="UP000290637"/>
    </source>
</evidence>
<dbReference type="AlphaFoldDB" id="A0A4P6KTY6"/>
<protein>
    <submittedName>
        <fullName evidence="1">Uncharacterized protein</fullName>
    </submittedName>
</protein>
<keyword evidence="2" id="KW-1185">Reference proteome</keyword>
<sequence length="80" mass="9294">MGWYLVMLAVLLVGGVLMVRDGLYLMRQLTLADELVHLGMQAEDACRLAGCSFWDQPWYRRMAGSYPSDRLPDEFRILRR</sequence>
<accession>A0A4P6KTY6</accession>
<gene>
    <name evidence="1" type="ORF">EWM63_03435</name>
</gene>